<dbReference type="RefSeq" id="WP_109618165.1">
    <property type="nucleotide sequence ID" value="NZ_QGDO01000003.1"/>
</dbReference>
<dbReference type="SUPFAM" id="SSF53850">
    <property type="entry name" value="Periplasmic binding protein-like II"/>
    <property type="match status" value="1"/>
</dbReference>
<dbReference type="Gene3D" id="3.40.190.100">
    <property type="entry name" value="Glycine betaine-binding periplasmic protein, domain 2"/>
    <property type="match status" value="1"/>
</dbReference>
<protein>
    <submittedName>
        <fullName evidence="2">Glycine betaine/proline transport system substrate-binding protein</fullName>
    </submittedName>
</protein>
<keyword evidence="3" id="KW-1185">Reference proteome</keyword>
<dbReference type="EMBL" id="QGDO01000003">
    <property type="protein sequence ID" value="PWJ41813.1"/>
    <property type="molecule type" value="Genomic_DNA"/>
</dbReference>
<proteinExistence type="predicted"/>
<feature type="domain" description="ABC-type glycine betaine transport system substrate-binding" evidence="1">
    <location>
        <begin position="3"/>
        <end position="253"/>
    </location>
</feature>
<gene>
    <name evidence="2" type="ORF">BC781_10363</name>
</gene>
<accession>A0A315Z9S4</accession>
<dbReference type="GO" id="GO:0043190">
    <property type="term" value="C:ATP-binding cassette (ABC) transporter complex"/>
    <property type="evidence" value="ECO:0007669"/>
    <property type="project" value="InterPro"/>
</dbReference>
<dbReference type="Pfam" id="PF04069">
    <property type="entry name" value="OpuAC"/>
    <property type="match status" value="1"/>
</dbReference>
<dbReference type="GO" id="GO:0022857">
    <property type="term" value="F:transmembrane transporter activity"/>
    <property type="evidence" value="ECO:0007669"/>
    <property type="project" value="InterPro"/>
</dbReference>
<dbReference type="Gene3D" id="3.40.190.10">
    <property type="entry name" value="Periplasmic binding protein-like II"/>
    <property type="match status" value="1"/>
</dbReference>
<name>A0A315Z9S4_SEDFL</name>
<dbReference type="OrthoDB" id="9787902at2"/>
<dbReference type="AlphaFoldDB" id="A0A315Z9S4"/>
<reference evidence="2 3" key="1">
    <citation type="submission" date="2018-03" db="EMBL/GenBank/DDBJ databases">
        <title>Genomic Encyclopedia of Archaeal and Bacterial Type Strains, Phase II (KMG-II): from individual species to whole genera.</title>
        <authorList>
            <person name="Goeker M."/>
        </authorList>
    </citation>
    <scope>NUCLEOTIDE SEQUENCE [LARGE SCALE GENOMIC DNA]</scope>
    <source>
        <strain evidence="2 3">DSM 28229</strain>
    </source>
</reference>
<dbReference type="InterPro" id="IPR007210">
    <property type="entry name" value="ABC_Gly_betaine_transp_sub-bd"/>
</dbReference>
<evidence type="ECO:0000313" key="3">
    <source>
        <dbReference type="Proteomes" id="UP000245535"/>
    </source>
</evidence>
<dbReference type="Proteomes" id="UP000245535">
    <property type="component" value="Unassembled WGS sequence"/>
</dbReference>
<organism evidence="2 3">
    <name type="scientific">Sediminitomix flava</name>
    <dbReference type="NCBI Taxonomy" id="379075"/>
    <lineage>
        <taxon>Bacteria</taxon>
        <taxon>Pseudomonadati</taxon>
        <taxon>Bacteroidota</taxon>
        <taxon>Cytophagia</taxon>
        <taxon>Cytophagales</taxon>
        <taxon>Flammeovirgaceae</taxon>
        <taxon>Sediminitomix</taxon>
    </lineage>
</organism>
<comment type="caution">
    <text evidence="2">The sequence shown here is derived from an EMBL/GenBank/DDBJ whole genome shotgun (WGS) entry which is preliminary data.</text>
</comment>
<evidence type="ECO:0000313" key="2">
    <source>
        <dbReference type="EMBL" id="PWJ41813.1"/>
    </source>
</evidence>
<evidence type="ECO:0000259" key="1">
    <source>
        <dbReference type="Pfam" id="PF04069"/>
    </source>
</evidence>
<sequence length="267" mass="30486">MNTINLGQIDLSFHWASAGVYVNLLKYFGYKVNVSSAPHEAMFNKFKSGEVEILLSAWLPGSHSKYLEGFDDYDKLSVIYRPYCIWGVPEYVPTSFIRKIEDLSQAEIGNKFNKLIQGINPGAGISRFSLEIVAHFQLDQLGFHFANGSLDDCIQAFKNAVEKQEYVVIPLWHPQYIHHDYRIRALEDPENFLRGEDEATTILRKDSVLNENKELISVLQKIDLGNDVISEIDFYINIEGLDAEKASLKWIEEKFGGIESYVSHLKS</sequence>